<keyword evidence="12 18" id="KW-0472">Membrane</keyword>
<evidence type="ECO:0000256" key="11">
    <source>
        <dbReference type="ARBA" id="ARBA00022984"/>
    </source>
</evidence>
<keyword evidence="14" id="KW-0961">Cell wall biogenesis/degradation</keyword>
<comment type="similarity">
    <text evidence="2">In the C-terminal section; belongs to the transpeptidase family.</text>
</comment>
<evidence type="ECO:0000256" key="13">
    <source>
        <dbReference type="ARBA" id="ARBA00023268"/>
    </source>
</evidence>
<evidence type="ECO:0000256" key="4">
    <source>
        <dbReference type="ARBA" id="ARBA00022475"/>
    </source>
</evidence>
<evidence type="ECO:0000256" key="14">
    <source>
        <dbReference type="ARBA" id="ARBA00023316"/>
    </source>
</evidence>
<dbReference type="GO" id="GO:0006508">
    <property type="term" value="P:proteolysis"/>
    <property type="evidence" value="ECO:0007669"/>
    <property type="project" value="UniProtKB-KW"/>
</dbReference>
<comment type="similarity">
    <text evidence="3">In the N-terminal section; belongs to the glycosyltransferase 51 family.</text>
</comment>
<keyword evidence="18" id="KW-0812">Transmembrane</keyword>
<feature type="region of interest" description="Disordered" evidence="17">
    <location>
        <begin position="685"/>
        <end position="713"/>
    </location>
</feature>
<dbReference type="InterPro" id="IPR023346">
    <property type="entry name" value="Lysozyme-like_dom_sf"/>
</dbReference>
<dbReference type="PANTHER" id="PTHR32282:SF11">
    <property type="entry name" value="PENICILLIN-BINDING PROTEIN 1B"/>
    <property type="match status" value="1"/>
</dbReference>
<dbReference type="Pfam" id="PF00905">
    <property type="entry name" value="Transpeptidase"/>
    <property type="match status" value="1"/>
</dbReference>
<feature type="transmembrane region" description="Helical" evidence="18">
    <location>
        <begin position="51"/>
        <end position="75"/>
    </location>
</feature>
<evidence type="ECO:0000256" key="16">
    <source>
        <dbReference type="ARBA" id="ARBA00049902"/>
    </source>
</evidence>
<keyword evidence="11" id="KW-0573">Peptidoglycan synthesis</keyword>
<keyword evidence="13" id="KW-0511">Multifunctional enzyme</keyword>
<evidence type="ECO:0000256" key="7">
    <source>
        <dbReference type="ARBA" id="ARBA00022676"/>
    </source>
</evidence>
<evidence type="ECO:0000256" key="6">
    <source>
        <dbReference type="ARBA" id="ARBA00022670"/>
    </source>
</evidence>
<proteinExistence type="inferred from homology"/>
<evidence type="ECO:0000313" key="21">
    <source>
        <dbReference type="EMBL" id="OGG15099.1"/>
    </source>
</evidence>
<dbReference type="STRING" id="1798375.A2773_04375"/>
<dbReference type="Proteomes" id="UP000177383">
    <property type="component" value="Unassembled WGS sequence"/>
</dbReference>
<keyword evidence="5" id="KW-0121">Carboxypeptidase</keyword>
<dbReference type="InterPro" id="IPR001460">
    <property type="entry name" value="PCN-bd_Tpept"/>
</dbReference>
<evidence type="ECO:0000256" key="10">
    <source>
        <dbReference type="ARBA" id="ARBA00022960"/>
    </source>
</evidence>
<organism evidence="21 22">
    <name type="scientific">Candidatus Gottesmanbacteria bacterium RIFCSPHIGHO2_01_FULL_39_10</name>
    <dbReference type="NCBI Taxonomy" id="1798375"/>
    <lineage>
        <taxon>Bacteria</taxon>
        <taxon>Candidatus Gottesmaniibacteriota</taxon>
    </lineage>
</organism>
<evidence type="ECO:0000256" key="12">
    <source>
        <dbReference type="ARBA" id="ARBA00023136"/>
    </source>
</evidence>
<dbReference type="PANTHER" id="PTHR32282">
    <property type="entry name" value="BINDING PROTEIN TRANSPEPTIDASE, PUTATIVE-RELATED"/>
    <property type="match status" value="1"/>
</dbReference>
<dbReference type="GO" id="GO:0008955">
    <property type="term" value="F:peptidoglycan glycosyltransferase activity"/>
    <property type="evidence" value="ECO:0007669"/>
    <property type="project" value="UniProtKB-EC"/>
</dbReference>
<feature type="domain" description="Glycosyl transferase family 51" evidence="20">
    <location>
        <begin position="106"/>
        <end position="276"/>
    </location>
</feature>
<feature type="compositionally biased region" description="Basic and acidic residues" evidence="17">
    <location>
        <begin position="689"/>
        <end position="705"/>
    </location>
</feature>
<name>A0A1F5ZRL0_9BACT</name>
<accession>A0A1F5ZRL0</accession>
<dbReference type="SUPFAM" id="SSF53955">
    <property type="entry name" value="Lysozyme-like"/>
    <property type="match status" value="1"/>
</dbReference>
<evidence type="ECO:0000256" key="5">
    <source>
        <dbReference type="ARBA" id="ARBA00022645"/>
    </source>
</evidence>
<dbReference type="InterPro" id="IPR001264">
    <property type="entry name" value="Glyco_trans_51"/>
</dbReference>
<dbReference type="FunFam" id="1.10.3810.10:FF:000001">
    <property type="entry name" value="Penicillin-binding protein 1A"/>
    <property type="match status" value="1"/>
</dbReference>
<comment type="subcellular location">
    <subcellularLocation>
        <location evidence="1">Cell membrane</location>
    </subcellularLocation>
</comment>
<dbReference type="InterPro" id="IPR050396">
    <property type="entry name" value="Glycosyltr_51/Transpeptidase"/>
</dbReference>
<evidence type="ECO:0000256" key="1">
    <source>
        <dbReference type="ARBA" id="ARBA00004236"/>
    </source>
</evidence>
<evidence type="ECO:0000256" key="15">
    <source>
        <dbReference type="ARBA" id="ARBA00034000"/>
    </source>
</evidence>
<keyword evidence="8" id="KW-0808">Transferase</keyword>
<comment type="caution">
    <text evidence="21">The sequence shown here is derived from an EMBL/GenBank/DDBJ whole genome shotgun (WGS) entry which is preliminary data.</text>
</comment>
<sequence>MNISTHLTPVCNPKGQQSGLDGYILKQTSVFLVSLSHLYSFFATIKSHSRYYLIISLLSLTSFILFISFFTYLYFSKDLDSKASIMQHNDTGIVLLDKYDKPFFSFGRAKVKTFVPLKIIPLYMQEAVIATEDQDFYHHPGFSPKAIIRAFIDDITSQKWKYGASTLTQQLVKNTLLTPEKKFLRKFQEILLAFNIEKKYSKDEILEMYLNTAYFGQGAYGVESASQVYFGKKSKDLTLQESALLASVLPAPSYYNPFKQESEIVKKRLASVLTKMSEEKYITQKDKEEAVAKDITLTEKGKTINSNAPHFALMVRDFLLKKYGRDVYTKGYKIHTTLDIDFQQFSEEVTLRHIEDLKKHGAGNGAMVVLSPNGAIEAFVGSYSWADEQNGKVNMAIVPRQPGSSFKPIVYARAFEKEIITPATFLKDNPITYKTSVGDYKPNNYDRNFRGSVTVRRALSNSLNIPSVEVMSRLGVEDVLETAKSFGITTLKNPSDYGLSLVLGSGEVSLLELTQVYSVFANEGILNEAYFLEKIIDKKDNVIYSHLPERKKVISPQVAFLISTILSDNVTRREIFGKALDNKVNAAVKTGTTNSYKDAWTIGYTPSVTVGVWVGNNDNKPMDGIAGSLGAAPIWREIIEKYQEDNKNEEFTVPASIVQKSVCNSARTEYFLPGTENQVVCYQKPIATSDKKSPEAESEENKKESSPPNYAIY</sequence>
<dbReference type="GO" id="GO:0005886">
    <property type="term" value="C:plasma membrane"/>
    <property type="evidence" value="ECO:0007669"/>
    <property type="project" value="UniProtKB-SubCell"/>
</dbReference>
<evidence type="ECO:0000256" key="8">
    <source>
        <dbReference type="ARBA" id="ARBA00022679"/>
    </source>
</evidence>
<evidence type="ECO:0000256" key="17">
    <source>
        <dbReference type="SAM" id="MobiDB-lite"/>
    </source>
</evidence>
<dbReference type="Gene3D" id="1.10.3810.10">
    <property type="entry name" value="Biosynthetic peptidoglycan transglycosylase-like"/>
    <property type="match status" value="1"/>
</dbReference>
<gene>
    <name evidence="21" type="ORF">A2773_04375</name>
</gene>
<dbReference type="GO" id="GO:0009002">
    <property type="term" value="F:serine-type D-Ala-D-Ala carboxypeptidase activity"/>
    <property type="evidence" value="ECO:0007669"/>
    <property type="project" value="UniProtKB-EC"/>
</dbReference>
<evidence type="ECO:0000256" key="2">
    <source>
        <dbReference type="ARBA" id="ARBA00007090"/>
    </source>
</evidence>
<dbReference type="EMBL" id="MFJE01000005">
    <property type="protein sequence ID" value="OGG15099.1"/>
    <property type="molecule type" value="Genomic_DNA"/>
</dbReference>
<keyword evidence="7" id="KW-0328">Glycosyltransferase</keyword>
<dbReference type="AlphaFoldDB" id="A0A1F5ZRL0"/>
<keyword evidence="9" id="KW-0378">Hydrolase</keyword>
<evidence type="ECO:0000256" key="18">
    <source>
        <dbReference type="SAM" id="Phobius"/>
    </source>
</evidence>
<evidence type="ECO:0000256" key="3">
    <source>
        <dbReference type="ARBA" id="ARBA00007739"/>
    </source>
</evidence>
<dbReference type="GO" id="GO:0008360">
    <property type="term" value="P:regulation of cell shape"/>
    <property type="evidence" value="ECO:0007669"/>
    <property type="project" value="UniProtKB-KW"/>
</dbReference>
<dbReference type="Pfam" id="PF00912">
    <property type="entry name" value="Transgly"/>
    <property type="match status" value="1"/>
</dbReference>
<dbReference type="InterPro" id="IPR012338">
    <property type="entry name" value="Beta-lactam/transpept-like"/>
</dbReference>
<reference evidence="21 22" key="1">
    <citation type="journal article" date="2016" name="Nat. Commun.">
        <title>Thousands of microbial genomes shed light on interconnected biogeochemical processes in an aquifer system.</title>
        <authorList>
            <person name="Anantharaman K."/>
            <person name="Brown C.T."/>
            <person name="Hug L.A."/>
            <person name="Sharon I."/>
            <person name="Castelle C.J."/>
            <person name="Probst A.J."/>
            <person name="Thomas B.C."/>
            <person name="Singh A."/>
            <person name="Wilkins M.J."/>
            <person name="Karaoz U."/>
            <person name="Brodie E.L."/>
            <person name="Williams K.H."/>
            <person name="Hubbard S.S."/>
            <person name="Banfield J.F."/>
        </authorList>
    </citation>
    <scope>NUCLEOTIDE SEQUENCE [LARGE SCALE GENOMIC DNA]</scope>
</reference>
<evidence type="ECO:0000256" key="9">
    <source>
        <dbReference type="ARBA" id="ARBA00022801"/>
    </source>
</evidence>
<dbReference type="Gene3D" id="3.40.710.10">
    <property type="entry name" value="DD-peptidase/beta-lactamase superfamily"/>
    <property type="match status" value="1"/>
</dbReference>
<dbReference type="NCBIfam" id="TIGR02074">
    <property type="entry name" value="PBP_1a_fam"/>
    <property type="match status" value="1"/>
</dbReference>
<protein>
    <submittedName>
        <fullName evidence="21">Uncharacterized protein</fullName>
    </submittedName>
</protein>
<dbReference type="GO" id="GO:0009252">
    <property type="term" value="P:peptidoglycan biosynthetic process"/>
    <property type="evidence" value="ECO:0007669"/>
    <property type="project" value="UniProtKB-KW"/>
</dbReference>
<comment type="catalytic activity">
    <reaction evidence="15">
        <text>Preferential cleavage: (Ac)2-L-Lys-D-Ala-|-D-Ala. Also transpeptidation of peptidyl-alanyl moieties that are N-acyl substituents of D-alanine.</text>
        <dbReference type="EC" id="3.4.16.4"/>
    </reaction>
</comment>
<evidence type="ECO:0000259" key="20">
    <source>
        <dbReference type="Pfam" id="PF00912"/>
    </source>
</evidence>
<dbReference type="GO" id="GO:0030288">
    <property type="term" value="C:outer membrane-bounded periplasmic space"/>
    <property type="evidence" value="ECO:0007669"/>
    <property type="project" value="TreeGrafter"/>
</dbReference>
<keyword evidence="18" id="KW-1133">Transmembrane helix</keyword>
<evidence type="ECO:0000259" key="19">
    <source>
        <dbReference type="Pfam" id="PF00905"/>
    </source>
</evidence>
<dbReference type="GO" id="GO:0008658">
    <property type="term" value="F:penicillin binding"/>
    <property type="evidence" value="ECO:0007669"/>
    <property type="project" value="InterPro"/>
</dbReference>
<feature type="transmembrane region" description="Helical" evidence="18">
    <location>
        <begin position="23"/>
        <end position="44"/>
    </location>
</feature>
<evidence type="ECO:0000313" key="22">
    <source>
        <dbReference type="Proteomes" id="UP000177383"/>
    </source>
</evidence>
<keyword evidence="4" id="KW-1003">Cell membrane</keyword>
<feature type="domain" description="Penicillin-binding protein transpeptidase" evidence="19">
    <location>
        <begin position="365"/>
        <end position="640"/>
    </location>
</feature>
<dbReference type="InterPro" id="IPR036950">
    <property type="entry name" value="PBP_transglycosylase"/>
</dbReference>
<keyword evidence="10" id="KW-0133">Cell shape</keyword>
<dbReference type="SUPFAM" id="SSF56601">
    <property type="entry name" value="beta-lactamase/transpeptidase-like"/>
    <property type="match status" value="1"/>
</dbReference>
<keyword evidence="6" id="KW-0645">Protease</keyword>
<dbReference type="GO" id="GO:0071555">
    <property type="term" value="P:cell wall organization"/>
    <property type="evidence" value="ECO:0007669"/>
    <property type="project" value="UniProtKB-KW"/>
</dbReference>
<comment type="catalytic activity">
    <reaction evidence="16">
        <text>[GlcNAc-(1-&gt;4)-Mur2Ac(oyl-L-Ala-gamma-D-Glu-L-Lys-D-Ala-D-Ala)](n)-di-trans,octa-cis-undecaprenyl diphosphate + beta-D-GlcNAc-(1-&gt;4)-Mur2Ac(oyl-L-Ala-gamma-D-Glu-L-Lys-D-Ala-D-Ala)-di-trans,octa-cis-undecaprenyl diphosphate = [GlcNAc-(1-&gt;4)-Mur2Ac(oyl-L-Ala-gamma-D-Glu-L-Lys-D-Ala-D-Ala)](n+1)-di-trans,octa-cis-undecaprenyl diphosphate + di-trans,octa-cis-undecaprenyl diphosphate + H(+)</text>
        <dbReference type="Rhea" id="RHEA:23708"/>
        <dbReference type="Rhea" id="RHEA-COMP:9602"/>
        <dbReference type="Rhea" id="RHEA-COMP:9603"/>
        <dbReference type="ChEBI" id="CHEBI:15378"/>
        <dbReference type="ChEBI" id="CHEBI:58405"/>
        <dbReference type="ChEBI" id="CHEBI:60033"/>
        <dbReference type="ChEBI" id="CHEBI:78435"/>
        <dbReference type="EC" id="2.4.99.28"/>
    </reaction>
</comment>